<dbReference type="EMBL" id="JBHUEN010000006">
    <property type="protein sequence ID" value="MFD1880456.1"/>
    <property type="molecule type" value="Genomic_DNA"/>
</dbReference>
<keyword evidence="2" id="KW-1185">Reference proteome</keyword>
<dbReference type="InterPro" id="IPR007709">
    <property type="entry name" value="N-FG_amidohydro"/>
</dbReference>
<dbReference type="SUPFAM" id="SSF53187">
    <property type="entry name" value="Zn-dependent exopeptidases"/>
    <property type="match status" value="1"/>
</dbReference>
<dbReference type="Pfam" id="PF05013">
    <property type="entry name" value="FGase"/>
    <property type="match status" value="1"/>
</dbReference>
<protein>
    <submittedName>
        <fullName evidence="1">N-formylglutamate amidohydrolase</fullName>
    </submittedName>
</protein>
<gene>
    <name evidence="1" type="ORF">ACFSCT_01855</name>
</gene>
<dbReference type="Proteomes" id="UP001597213">
    <property type="component" value="Unassembled WGS sequence"/>
</dbReference>
<organism evidence="1 2">
    <name type="scientific">Paracoccus pacificus</name>
    <dbReference type="NCBI Taxonomy" id="1463598"/>
    <lineage>
        <taxon>Bacteria</taxon>
        <taxon>Pseudomonadati</taxon>
        <taxon>Pseudomonadota</taxon>
        <taxon>Alphaproteobacteria</taxon>
        <taxon>Rhodobacterales</taxon>
        <taxon>Paracoccaceae</taxon>
        <taxon>Paracoccus</taxon>
    </lineage>
</organism>
<proteinExistence type="predicted"/>
<dbReference type="InterPro" id="IPR011227">
    <property type="entry name" value="UCP029730"/>
</dbReference>
<name>A0ABW4R2K4_9RHOB</name>
<evidence type="ECO:0000313" key="2">
    <source>
        <dbReference type="Proteomes" id="UP001597213"/>
    </source>
</evidence>
<comment type="caution">
    <text evidence="1">The sequence shown here is derived from an EMBL/GenBank/DDBJ whole genome shotgun (WGS) entry which is preliminary data.</text>
</comment>
<reference evidence="2" key="1">
    <citation type="journal article" date="2019" name="Int. J. Syst. Evol. Microbiol.">
        <title>The Global Catalogue of Microorganisms (GCM) 10K type strain sequencing project: providing services to taxonomists for standard genome sequencing and annotation.</title>
        <authorList>
            <consortium name="The Broad Institute Genomics Platform"/>
            <consortium name="The Broad Institute Genome Sequencing Center for Infectious Disease"/>
            <person name="Wu L."/>
            <person name="Ma J."/>
        </authorList>
    </citation>
    <scope>NUCLEOTIDE SEQUENCE [LARGE SCALE GENOMIC DNA]</scope>
    <source>
        <strain evidence="2">CCUG 56029</strain>
    </source>
</reference>
<evidence type="ECO:0000313" key="1">
    <source>
        <dbReference type="EMBL" id="MFD1880456.1"/>
    </source>
</evidence>
<accession>A0ABW4R2K4</accession>
<sequence length="266" mass="28387">MILTGLQALVQPDRGEGLMSDKMLPSPVEIEGADAPGDALIICEHAANDFPAQYGDLGLSEDEKAAHIAWDPGALGLARGLARNLNAPLVLGTISRLIYDLNRPPHAPGAMAETSEIYRIPDNADLPVAERLRRTAGIYLPFHNAVAMMVAARLALGQRPVVITVHSFTPVWHGTPRQVEFGVIHDADDRLARAITAQDTGLMTMLNEPYSAADGVAHMLATHATPLGLANVMLELRNDLLADPAAQAAMADRLTPVLRAAITAVR</sequence>
<dbReference type="Gene3D" id="3.40.630.40">
    <property type="entry name" value="Zn-dependent exopeptidases"/>
    <property type="match status" value="1"/>
</dbReference>
<dbReference type="PIRSF" id="PIRSF029730">
    <property type="entry name" value="UCP029730"/>
    <property type="match status" value="1"/>
</dbReference>